<dbReference type="Proteomes" id="UP000195080">
    <property type="component" value="Chromosome"/>
</dbReference>
<evidence type="ECO:0000313" key="3">
    <source>
        <dbReference type="Proteomes" id="UP000195080"/>
    </source>
</evidence>
<feature type="transmembrane region" description="Helical" evidence="1">
    <location>
        <begin position="238"/>
        <end position="259"/>
    </location>
</feature>
<reference evidence="3" key="1">
    <citation type="submission" date="2017-05" db="EMBL/GenBank/DDBJ databases">
        <title>The Genome Sequence of EEnterococcus faecalis 9F2_4866.</title>
        <authorList>
            <consortium name="The Broad Institute Genomics Platform"/>
            <consortium name="The Broad Institute Genomic Center for Infectious Diseases"/>
            <person name="Earl A."/>
            <person name="Manson A."/>
            <person name="Schwartman J."/>
            <person name="Gilmore M."/>
            <person name="Abouelleil A."/>
            <person name="Cao P."/>
            <person name="Chapman S."/>
            <person name="Cusick C."/>
            <person name="Shea T."/>
            <person name="Young S."/>
            <person name="Neafsey D."/>
            <person name="Nusbaum C."/>
            <person name="Birren B."/>
        </authorList>
    </citation>
    <scope>NUCLEOTIDE SEQUENCE [LARGE SCALE GENOMIC DNA]</scope>
    <source>
        <strain evidence="3">12C11_DIV0727</strain>
    </source>
</reference>
<organism evidence="2 3">
    <name type="scientific">Candidatus Enterococcus lemimoniae</name>
    <dbReference type="NCBI Taxonomy" id="1834167"/>
    <lineage>
        <taxon>Bacteria</taxon>
        <taxon>Bacillati</taxon>
        <taxon>Bacillota</taxon>
        <taxon>Bacilli</taxon>
        <taxon>Lactobacillales</taxon>
        <taxon>Enterococcaceae</taxon>
        <taxon>Enterococcus</taxon>
    </lineage>
</organism>
<dbReference type="RefSeq" id="WP_339099756.1">
    <property type="nucleotide sequence ID" value="NZ_CP147248.1"/>
</dbReference>
<keyword evidence="1" id="KW-0472">Membrane</keyword>
<protein>
    <submittedName>
        <fullName evidence="2">Uncharacterized protein</fullName>
    </submittedName>
</protein>
<accession>A0ABZ2T4J2</accession>
<proteinExistence type="predicted"/>
<name>A0ABZ2T4J2_9ENTE</name>
<gene>
    <name evidence="2" type="ORF">A5866_001365</name>
</gene>
<evidence type="ECO:0000313" key="2">
    <source>
        <dbReference type="EMBL" id="WYJ86287.1"/>
    </source>
</evidence>
<keyword evidence="1" id="KW-1133">Transmembrane helix</keyword>
<evidence type="ECO:0000256" key="1">
    <source>
        <dbReference type="SAM" id="Phobius"/>
    </source>
</evidence>
<feature type="transmembrane region" description="Helical" evidence="1">
    <location>
        <begin position="198"/>
        <end position="218"/>
    </location>
</feature>
<sequence>MNNSQNNIKVGMIVCLGTENREDEYIYSNGYIPVYWEMYFNTLNINYRQGKDSLSFEINEVDKESILKLYHEKLVEEQELNQFKIFLNWLEKLLEKNSCEVSISGLEVMFYEIERVDYEKYSSGISHIDFFNKILKLDIRYYTQLSKFNETYETYISRYGNIPLEIQPEVYLEFTITRNTKLNEEKLKIIRSQLGDSYFNLLIPVFILILQILLFSSTFINPKDSKLLKGGSDTIKSIFAHIFFGAIGLGAGYSIYSLIENIRMLNKQKVAIKKMLIKYKQKRMCINNR</sequence>
<keyword evidence="3" id="KW-1185">Reference proteome</keyword>
<dbReference type="EMBL" id="CP147248">
    <property type="protein sequence ID" value="WYJ86287.1"/>
    <property type="molecule type" value="Genomic_DNA"/>
</dbReference>
<reference evidence="2 3" key="2">
    <citation type="submission" date="2024-03" db="EMBL/GenBank/DDBJ databases">
        <title>The Genome Sequence of Enterococcus sp. DIV0727d.</title>
        <authorList>
            <consortium name="The Broad Institute Genomics Platform"/>
            <consortium name="The Broad Institute Microbial Omics Core"/>
            <consortium name="The Broad Institute Genomic Center for Infectious Diseases"/>
            <person name="Earl A."/>
            <person name="Manson A."/>
            <person name="Gilmore M."/>
            <person name="Schwartman J."/>
            <person name="Shea T."/>
            <person name="Abouelleil A."/>
            <person name="Cao P."/>
            <person name="Chapman S."/>
            <person name="Cusick C."/>
            <person name="Young S."/>
            <person name="Neafsey D."/>
            <person name="Nusbaum C."/>
            <person name="Birren B."/>
        </authorList>
    </citation>
    <scope>NUCLEOTIDE SEQUENCE [LARGE SCALE GENOMIC DNA]</scope>
    <source>
        <strain evidence="2 3">12C11_DIV0727</strain>
    </source>
</reference>
<keyword evidence="1" id="KW-0812">Transmembrane</keyword>